<gene>
    <name evidence="4" type="ORF">N4R40_07650</name>
</gene>
<feature type="domain" description="FHA" evidence="3">
    <location>
        <begin position="361"/>
        <end position="417"/>
    </location>
</feature>
<evidence type="ECO:0000313" key="5">
    <source>
        <dbReference type="Proteomes" id="UP001300496"/>
    </source>
</evidence>
<protein>
    <submittedName>
        <fullName evidence="4">FHA domain-containing protein</fullName>
    </submittedName>
</protein>
<evidence type="ECO:0000256" key="2">
    <source>
        <dbReference type="SAM" id="MobiDB-lite"/>
    </source>
</evidence>
<sequence length="455" mass="46852">MTQVRYRPAPADVTAWRVAVEGSALAVLSPEVTDQTAEAVWRRVGDGGIGAVLEALTGAFGTSLSAIPPFALAVVEPAGVRVAVRGPVEIIVDDEGGTQGVSGEGVATWTERFLPGAHRLTVLVGAATPDGPDLPIRSGVVTASAVTVTLDAVAAVSPPVAPPTREVPRPVVPASVPPADAPPAPPAEVPEETEVVEEAAPAIPSSESDISSEGDVEDAEPELEAASAAAIVTEVPSSLPPVPASADTWMPAATEAPVVETPADEYDLLWGETVARPITAAAVVVLEAPEEGEPAAEASPAAPLPALGDHDGETVAVADVRAMRAAERATFESTDAVPGRRPARGRIVLSTGRVVELERPVVIGRRPKSTRTSGAELPTLVAVDSPEQDISRSHVEIRAEGEHVLVTDLDTTNGTLLLRVGQDPVKLHPNEPTMVVSGDVLDIGDDVTVTFEEIL</sequence>
<feature type="region of interest" description="Disordered" evidence="2">
    <location>
        <begin position="159"/>
        <end position="194"/>
    </location>
</feature>
<proteinExistence type="predicted"/>
<dbReference type="RefSeq" id="WP_261606772.1">
    <property type="nucleotide sequence ID" value="NZ_JAODOR010000009.1"/>
</dbReference>
<evidence type="ECO:0000259" key="3">
    <source>
        <dbReference type="PROSITE" id="PS50006"/>
    </source>
</evidence>
<dbReference type="SUPFAM" id="SSF49879">
    <property type="entry name" value="SMAD/FHA domain"/>
    <property type="match status" value="1"/>
</dbReference>
<dbReference type="CDD" id="cd00060">
    <property type="entry name" value="FHA"/>
    <property type="match status" value="1"/>
</dbReference>
<organism evidence="4 5">
    <name type="scientific">Microbacterium memoriense</name>
    <dbReference type="NCBI Taxonomy" id="2978350"/>
    <lineage>
        <taxon>Bacteria</taxon>
        <taxon>Bacillati</taxon>
        <taxon>Actinomycetota</taxon>
        <taxon>Actinomycetes</taxon>
        <taxon>Micrococcales</taxon>
        <taxon>Microbacteriaceae</taxon>
        <taxon>Microbacterium</taxon>
    </lineage>
</organism>
<reference evidence="4 5" key="1">
    <citation type="journal article" date="2024" name="Int. J. Syst. Evol. Microbiol.">
        <title>Microbacterium memoriense sp. nov., a member of the Actinomycetota from marine beach sediment of the north coast of Portugal.</title>
        <authorList>
            <person name="Santos J.D.N.D."/>
            <person name="Klimek D."/>
            <person name="Calusinska M."/>
            <person name="Lobo-da-Cunha A."/>
            <person name="Catita J."/>
            <person name="Goncalves H."/>
            <person name="Gonzalez I."/>
            <person name="Lage O.M."/>
        </authorList>
    </citation>
    <scope>NUCLEOTIDE SEQUENCE [LARGE SCALE GENOMIC DNA]</scope>
    <source>
        <strain evidence="4 5">PMIC_1C1B</strain>
    </source>
</reference>
<dbReference type="InterPro" id="IPR000253">
    <property type="entry name" value="FHA_dom"/>
</dbReference>
<feature type="compositionally biased region" description="Pro residues" evidence="2">
    <location>
        <begin position="175"/>
        <end position="188"/>
    </location>
</feature>
<dbReference type="Gene3D" id="2.60.200.20">
    <property type="match status" value="1"/>
</dbReference>
<keyword evidence="1" id="KW-0597">Phosphoprotein</keyword>
<comment type="caution">
    <text evidence="4">The sequence shown here is derived from an EMBL/GenBank/DDBJ whole genome shotgun (WGS) entry which is preliminary data.</text>
</comment>
<dbReference type="PROSITE" id="PS50006">
    <property type="entry name" value="FHA_DOMAIN"/>
    <property type="match status" value="1"/>
</dbReference>
<name>A0ABT2PCA9_9MICO</name>
<keyword evidence="5" id="KW-1185">Reference proteome</keyword>
<dbReference type="InterPro" id="IPR008984">
    <property type="entry name" value="SMAD_FHA_dom_sf"/>
</dbReference>
<evidence type="ECO:0000256" key="1">
    <source>
        <dbReference type="ARBA" id="ARBA00022553"/>
    </source>
</evidence>
<dbReference type="Proteomes" id="UP001300496">
    <property type="component" value="Unassembled WGS sequence"/>
</dbReference>
<evidence type="ECO:0000313" key="4">
    <source>
        <dbReference type="EMBL" id="MCT9002235.1"/>
    </source>
</evidence>
<accession>A0ABT2PCA9</accession>
<dbReference type="EMBL" id="JAODOR010000009">
    <property type="protein sequence ID" value="MCT9002235.1"/>
    <property type="molecule type" value="Genomic_DNA"/>
</dbReference>
<dbReference type="Pfam" id="PF00498">
    <property type="entry name" value="FHA"/>
    <property type="match status" value="1"/>
</dbReference>